<dbReference type="RefSeq" id="WP_380432109.1">
    <property type="nucleotide sequence ID" value="NZ_JBHSAC010000061.1"/>
</dbReference>
<dbReference type="EMBL" id="JBHSAC010000061">
    <property type="protein sequence ID" value="MFC3932588.1"/>
    <property type="molecule type" value="Genomic_DNA"/>
</dbReference>
<proteinExistence type="predicted"/>
<evidence type="ECO:0000313" key="1">
    <source>
        <dbReference type="EMBL" id="MFC3932588.1"/>
    </source>
</evidence>
<sequence>MNTQTIQQFDVLDIDMLAAIDGGDFDPYKCVAGTAGTAIGSGVAGAGVGAGIGAAATAPVAEGLGLGPLIGAAIGWDVGVVGGGLTGYATFCR</sequence>
<protein>
    <submittedName>
        <fullName evidence="1">Blp family class II bacteriocin</fullName>
    </submittedName>
</protein>
<evidence type="ECO:0000313" key="2">
    <source>
        <dbReference type="Proteomes" id="UP001595901"/>
    </source>
</evidence>
<reference evidence="2" key="1">
    <citation type="journal article" date="2019" name="Int. J. Syst. Evol. Microbiol.">
        <title>The Global Catalogue of Microorganisms (GCM) 10K type strain sequencing project: providing services to taxonomists for standard genome sequencing and annotation.</title>
        <authorList>
            <consortium name="The Broad Institute Genomics Platform"/>
            <consortium name="The Broad Institute Genome Sequencing Center for Infectious Disease"/>
            <person name="Wu L."/>
            <person name="Ma J."/>
        </authorList>
    </citation>
    <scope>NUCLEOTIDE SEQUENCE [LARGE SCALE GENOMIC DNA]</scope>
    <source>
        <strain evidence="2">CCUG 58728</strain>
    </source>
</reference>
<dbReference type="Proteomes" id="UP001595901">
    <property type="component" value="Unassembled WGS sequence"/>
</dbReference>
<gene>
    <name evidence="1" type="ORF">ACFOSE_07425</name>
</gene>
<comment type="caution">
    <text evidence="1">The sequence shown here is derived from an EMBL/GenBank/DDBJ whole genome shotgun (WGS) entry which is preliminary data.</text>
</comment>
<organism evidence="1 2">
    <name type="scientific">Streptococcus dentapri</name>
    <dbReference type="NCBI Taxonomy" id="573564"/>
    <lineage>
        <taxon>Bacteria</taxon>
        <taxon>Bacillati</taxon>
        <taxon>Bacillota</taxon>
        <taxon>Bacilli</taxon>
        <taxon>Lactobacillales</taxon>
        <taxon>Streptococcaceae</taxon>
        <taxon>Streptococcus</taxon>
    </lineage>
</organism>
<accession>A0ABV8D2C8</accession>
<name>A0ABV8D2C8_9STRE</name>
<dbReference type="Pfam" id="PF10439">
    <property type="entry name" value="Bacteriocin_IIc"/>
    <property type="match status" value="1"/>
</dbReference>
<keyword evidence="2" id="KW-1185">Reference proteome</keyword>
<dbReference type="InterPro" id="IPR019493">
    <property type="entry name" value="Bacteriocin_IIb_lactacin-rel"/>
</dbReference>